<dbReference type="EMBL" id="VTOX01000003">
    <property type="protein sequence ID" value="NKE66321.1"/>
    <property type="molecule type" value="Genomic_DNA"/>
</dbReference>
<dbReference type="PROSITE" id="PS51257">
    <property type="entry name" value="PROKAR_LIPOPROTEIN"/>
    <property type="match status" value="1"/>
</dbReference>
<evidence type="ECO:0000313" key="5">
    <source>
        <dbReference type="Proteomes" id="UP000521868"/>
    </source>
</evidence>
<accession>A0A7X6I6F5</accession>
<dbReference type="PANTHER" id="PTHR30535:SF34">
    <property type="entry name" value="MOLYBDATE-BINDING PROTEIN MOLA"/>
    <property type="match status" value="1"/>
</dbReference>
<dbReference type="SUPFAM" id="SSF53807">
    <property type="entry name" value="Helical backbone' metal receptor"/>
    <property type="match status" value="1"/>
</dbReference>
<dbReference type="RefSeq" id="WP_168107434.1">
    <property type="nucleotide sequence ID" value="NZ_VTOX01000003.1"/>
</dbReference>
<feature type="chain" id="PRO_5030558654" evidence="2">
    <location>
        <begin position="28"/>
        <end position="296"/>
    </location>
</feature>
<keyword evidence="5" id="KW-1185">Reference proteome</keyword>
<comment type="caution">
    <text evidence="4">The sequence shown here is derived from an EMBL/GenBank/DDBJ whole genome shotgun (WGS) entry which is preliminary data.</text>
</comment>
<dbReference type="Pfam" id="PF01497">
    <property type="entry name" value="Peripla_BP_2"/>
    <property type="match status" value="1"/>
</dbReference>
<reference evidence="4 5" key="1">
    <citation type="journal article" date="2020" name="Nature">
        <title>Bacterial chemolithoautotrophy via manganese oxidation.</title>
        <authorList>
            <person name="Yu H."/>
            <person name="Leadbetter J.R."/>
        </authorList>
    </citation>
    <scope>NUCLEOTIDE SEQUENCE [LARGE SCALE GENOMIC DNA]</scope>
    <source>
        <strain evidence="4 5">RBP-1</strain>
    </source>
</reference>
<evidence type="ECO:0000259" key="3">
    <source>
        <dbReference type="PROSITE" id="PS50983"/>
    </source>
</evidence>
<keyword evidence="1 2" id="KW-0732">Signal</keyword>
<dbReference type="NCBIfam" id="NF038402">
    <property type="entry name" value="TroA_like"/>
    <property type="match status" value="1"/>
</dbReference>
<protein>
    <submittedName>
        <fullName evidence="4">ABC transporter substrate-binding protein</fullName>
    </submittedName>
</protein>
<feature type="domain" description="Fe/B12 periplasmic-binding" evidence="3">
    <location>
        <begin position="48"/>
        <end position="296"/>
    </location>
</feature>
<dbReference type="PROSITE" id="PS50983">
    <property type="entry name" value="FE_B12_PBP"/>
    <property type="match status" value="1"/>
</dbReference>
<gene>
    <name evidence="4" type="ORF">RAMLITH_10860</name>
</gene>
<evidence type="ECO:0000313" key="4">
    <source>
        <dbReference type="EMBL" id="NKE66321.1"/>
    </source>
</evidence>
<organism evidence="4 5">
    <name type="scientific">Ramlibacter lithotrophicus</name>
    <dbReference type="NCBI Taxonomy" id="2606681"/>
    <lineage>
        <taxon>Bacteria</taxon>
        <taxon>Pseudomonadati</taxon>
        <taxon>Pseudomonadota</taxon>
        <taxon>Betaproteobacteria</taxon>
        <taxon>Burkholderiales</taxon>
        <taxon>Comamonadaceae</taxon>
        <taxon>Ramlibacter</taxon>
    </lineage>
</organism>
<evidence type="ECO:0000256" key="1">
    <source>
        <dbReference type="ARBA" id="ARBA00022729"/>
    </source>
</evidence>
<evidence type="ECO:0000256" key="2">
    <source>
        <dbReference type="SAM" id="SignalP"/>
    </source>
</evidence>
<dbReference type="PANTHER" id="PTHR30535">
    <property type="entry name" value="VITAMIN B12-BINDING PROTEIN"/>
    <property type="match status" value="1"/>
</dbReference>
<dbReference type="GO" id="GO:0071281">
    <property type="term" value="P:cellular response to iron ion"/>
    <property type="evidence" value="ECO:0007669"/>
    <property type="project" value="TreeGrafter"/>
</dbReference>
<dbReference type="AlphaFoldDB" id="A0A7X6I6F5"/>
<name>A0A7X6I6F5_9BURK</name>
<proteinExistence type="predicted"/>
<dbReference type="InterPro" id="IPR050902">
    <property type="entry name" value="ABC_Transporter_SBP"/>
</dbReference>
<dbReference type="Proteomes" id="UP000521868">
    <property type="component" value="Unassembled WGS sequence"/>
</dbReference>
<dbReference type="Gene3D" id="3.40.50.1980">
    <property type="entry name" value="Nitrogenase molybdenum iron protein domain"/>
    <property type="match status" value="2"/>
</dbReference>
<sequence length="296" mass="31416">MKRRPLARFAIAGLWLAAALGCGPAAAQVVELRDDRGVAHRFAAPPKRIVVLLPSLTESVWALGGGGRLVGVDRYSNWPAELAHLPRLGGLDDAQIEAIAALRPDVVLASTSARSLDRLEALGLRVLRLKSDTHADVRRTLGLLATLLGTPVEAERVWAALQRELDAAARRVPAAARGQRVYFEIGGAPHAAGASSFIGETLARLGLSNIVPAGMGPFPKLNPEFVVRAKPDLVMGAQREQEAMAARPGWSSLAAIRKGRSCAFATPQYELLIRPGPRLGEAAAVLADCLERLGPP</sequence>
<feature type="signal peptide" evidence="2">
    <location>
        <begin position="1"/>
        <end position="27"/>
    </location>
</feature>
<dbReference type="InterPro" id="IPR054828">
    <property type="entry name" value="Vit_B12_bind_prot"/>
</dbReference>
<dbReference type="InterPro" id="IPR002491">
    <property type="entry name" value="ABC_transptr_periplasmic_BD"/>
</dbReference>